<dbReference type="STRING" id="1943.AQJ64_43145"/>
<evidence type="ECO:0000313" key="5">
    <source>
        <dbReference type="EMBL" id="KUN75231.1"/>
    </source>
</evidence>
<evidence type="ECO:0000256" key="4">
    <source>
        <dbReference type="SAM" id="MobiDB-lite"/>
    </source>
</evidence>
<dbReference type="RefSeq" id="WP_055635918.1">
    <property type="nucleotide sequence ID" value="NZ_JBIRRP010000005.1"/>
</dbReference>
<comment type="caution">
    <text evidence="5">The sequence shown here is derived from an EMBL/GenBank/DDBJ whole genome shotgun (WGS) entry which is preliminary data.</text>
</comment>
<dbReference type="AlphaFoldDB" id="A0A101SJU2"/>
<evidence type="ECO:0000256" key="3">
    <source>
        <dbReference type="ARBA" id="ARBA00035643"/>
    </source>
</evidence>
<organism evidence="5 6">
    <name type="scientific">Streptomyces griseoruber</name>
    <dbReference type="NCBI Taxonomy" id="1943"/>
    <lineage>
        <taxon>Bacteria</taxon>
        <taxon>Bacillati</taxon>
        <taxon>Actinomycetota</taxon>
        <taxon>Actinomycetes</taxon>
        <taxon>Kitasatosporales</taxon>
        <taxon>Streptomycetaceae</taxon>
        <taxon>Streptomyces</taxon>
    </lineage>
</organism>
<dbReference type="EMBL" id="LMWW01000087">
    <property type="protein sequence ID" value="KUN75231.1"/>
    <property type="molecule type" value="Genomic_DNA"/>
</dbReference>
<evidence type="ECO:0000256" key="1">
    <source>
        <dbReference type="ARBA" id="ARBA00022987"/>
    </source>
</evidence>
<keyword evidence="6" id="KW-1185">Reference proteome</keyword>
<comment type="similarity">
    <text evidence="3">Belongs to the gas vesicle GvpF/GvpL family.</text>
</comment>
<dbReference type="Pfam" id="PF06386">
    <property type="entry name" value="GvpL_GvpF"/>
    <property type="match status" value="1"/>
</dbReference>
<name>A0A101SJU2_9ACTN</name>
<reference evidence="5 6" key="1">
    <citation type="submission" date="2015-10" db="EMBL/GenBank/DDBJ databases">
        <title>Draft genome sequence of Streptomyces griseoruber DSM 40281, type strain for the species Streptomyces griseoruber.</title>
        <authorList>
            <person name="Ruckert C."/>
            <person name="Winkler A."/>
            <person name="Kalinowski J."/>
            <person name="Kampfer P."/>
            <person name="Glaeser S."/>
        </authorList>
    </citation>
    <scope>NUCLEOTIDE SEQUENCE [LARGE SCALE GENOMIC DNA]</scope>
    <source>
        <strain evidence="5 6">DSM 40281</strain>
    </source>
</reference>
<dbReference type="GO" id="GO:0031411">
    <property type="term" value="C:gas vesicle"/>
    <property type="evidence" value="ECO:0007669"/>
    <property type="project" value="UniProtKB-SubCell"/>
</dbReference>
<dbReference type="Proteomes" id="UP000052982">
    <property type="component" value="Unassembled WGS sequence"/>
</dbReference>
<proteinExistence type="inferred from homology"/>
<evidence type="ECO:0000256" key="2">
    <source>
        <dbReference type="ARBA" id="ARBA00035108"/>
    </source>
</evidence>
<sequence length="267" mass="29226">MTERGPERSDANATYVFAVCRNPDPSAVAGLPGVTDKAPVSTLSLETLTAIVQTVRACEFTNEAWQARLCDQRQLERYARAHHDVVAAVAACCPTVPLPMATLYQSEERVRDALANEADRFHAALKRIAHHAEWGVKVYVPSCPPDDSNRSTTPADRSRPAPGAGLAYLDRKRGAQERRERRQDEALQAAEAVDAEVRSLATASRRLRLHGPQLAGERRVQVLNATYLVAEHRAAELTLLAQALGERTGAQIELSGPWVPYSFVGEV</sequence>
<dbReference type="PANTHER" id="PTHR36852:SF1">
    <property type="entry name" value="PROTEIN GVPL 2"/>
    <property type="match status" value="1"/>
</dbReference>
<keyword evidence="1" id="KW-0304">Gas vesicle</keyword>
<comment type="subcellular location">
    <subcellularLocation>
        <location evidence="2">Gas vesicle</location>
    </subcellularLocation>
</comment>
<protein>
    <submittedName>
        <fullName evidence="5">Gas vesicle protein</fullName>
    </submittedName>
</protein>
<dbReference type="InterPro" id="IPR009430">
    <property type="entry name" value="GvpL/GvpF"/>
</dbReference>
<dbReference type="OrthoDB" id="146444at2"/>
<gene>
    <name evidence="5" type="ORF">AQJ64_43145</name>
</gene>
<evidence type="ECO:0000313" key="6">
    <source>
        <dbReference type="Proteomes" id="UP000052982"/>
    </source>
</evidence>
<feature type="region of interest" description="Disordered" evidence="4">
    <location>
        <begin position="145"/>
        <end position="187"/>
    </location>
</feature>
<feature type="compositionally biased region" description="Basic and acidic residues" evidence="4">
    <location>
        <begin position="169"/>
        <end position="185"/>
    </location>
</feature>
<dbReference type="GO" id="GO:0031412">
    <property type="term" value="P:gas vesicle organization"/>
    <property type="evidence" value="ECO:0007669"/>
    <property type="project" value="InterPro"/>
</dbReference>
<accession>A0A101SJU2</accession>
<dbReference type="PANTHER" id="PTHR36852">
    <property type="entry name" value="PROTEIN GVPL 2"/>
    <property type="match status" value="1"/>
</dbReference>